<dbReference type="Proteomes" id="UP000742631">
    <property type="component" value="Unassembled WGS sequence"/>
</dbReference>
<dbReference type="EMBL" id="DYYG01000028">
    <property type="protein sequence ID" value="HJE23719.1"/>
    <property type="molecule type" value="Genomic_DNA"/>
</dbReference>
<keyword evidence="1" id="KW-0489">Methyltransferase</keyword>
<dbReference type="GO" id="GO:0008168">
    <property type="term" value="F:methyltransferase activity"/>
    <property type="evidence" value="ECO:0007669"/>
    <property type="project" value="UniProtKB-KW"/>
</dbReference>
<sequence length="172" mass="19290">MDQAHYAALRENIERFYRDISERYCRGEVTVLDVAPEAHAGIRPHLPARALLETLDIDPASDATHIVDLCAPAAPIPAERFDVVVCTEVLEHTLNPFAAVATLHRMLKSGGRLCLSTPFNFRIHGPLPDCWRFTEHGLRALLSAFDVEMIVPLETPDRPLMPIQYTAVARKR</sequence>
<dbReference type="AlphaFoldDB" id="A0A921E1R6"/>
<gene>
    <name evidence="1" type="ORF">K8W01_08685</name>
</gene>
<keyword evidence="1" id="KW-0808">Transferase</keyword>
<dbReference type="Gene3D" id="3.40.50.150">
    <property type="entry name" value="Vaccinia Virus protein VP39"/>
    <property type="match status" value="1"/>
</dbReference>
<dbReference type="Pfam" id="PF13489">
    <property type="entry name" value="Methyltransf_23"/>
    <property type="match status" value="1"/>
</dbReference>
<name>A0A921E1R6_9HYPH</name>
<dbReference type="GO" id="GO:0032259">
    <property type="term" value="P:methylation"/>
    <property type="evidence" value="ECO:0007669"/>
    <property type="project" value="UniProtKB-KW"/>
</dbReference>
<proteinExistence type="predicted"/>
<evidence type="ECO:0000313" key="1">
    <source>
        <dbReference type="EMBL" id="HJE23719.1"/>
    </source>
</evidence>
<organism evidence="1 2">
    <name type="scientific">Methylorubrum populi</name>
    <dbReference type="NCBI Taxonomy" id="223967"/>
    <lineage>
        <taxon>Bacteria</taxon>
        <taxon>Pseudomonadati</taxon>
        <taxon>Pseudomonadota</taxon>
        <taxon>Alphaproteobacteria</taxon>
        <taxon>Hyphomicrobiales</taxon>
        <taxon>Methylobacteriaceae</taxon>
        <taxon>Methylorubrum</taxon>
    </lineage>
</organism>
<protein>
    <submittedName>
        <fullName evidence="1">Methyltransferase domain-containing protein</fullName>
    </submittedName>
</protein>
<accession>A0A921E1R6</accession>
<reference evidence="1" key="2">
    <citation type="submission" date="2021-09" db="EMBL/GenBank/DDBJ databases">
        <authorList>
            <person name="Gilroy R."/>
        </authorList>
    </citation>
    <scope>NUCLEOTIDE SEQUENCE</scope>
    <source>
        <strain evidence="1">316</strain>
    </source>
</reference>
<reference evidence="1" key="1">
    <citation type="journal article" date="2021" name="PeerJ">
        <title>Extensive microbial diversity within the chicken gut microbiome revealed by metagenomics and culture.</title>
        <authorList>
            <person name="Gilroy R."/>
            <person name="Ravi A."/>
            <person name="Getino M."/>
            <person name="Pursley I."/>
            <person name="Horton D.L."/>
            <person name="Alikhan N.F."/>
            <person name="Baker D."/>
            <person name="Gharbi K."/>
            <person name="Hall N."/>
            <person name="Watson M."/>
            <person name="Adriaenssens E.M."/>
            <person name="Foster-Nyarko E."/>
            <person name="Jarju S."/>
            <person name="Secka A."/>
            <person name="Antonio M."/>
            <person name="Oren A."/>
            <person name="Chaudhuri R.R."/>
            <person name="La Ragione R."/>
            <person name="Hildebrand F."/>
            <person name="Pallen M.J."/>
        </authorList>
    </citation>
    <scope>NUCLEOTIDE SEQUENCE</scope>
    <source>
        <strain evidence="1">316</strain>
    </source>
</reference>
<dbReference type="SUPFAM" id="SSF53335">
    <property type="entry name" value="S-adenosyl-L-methionine-dependent methyltransferases"/>
    <property type="match status" value="1"/>
</dbReference>
<comment type="caution">
    <text evidence="1">The sequence shown here is derived from an EMBL/GenBank/DDBJ whole genome shotgun (WGS) entry which is preliminary data.</text>
</comment>
<dbReference type="CDD" id="cd02440">
    <property type="entry name" value="AdoMet_MTases"/>
    <property type="match status" value="1"/>
</dbReference>
<evidence type="ECO:0000313" key="2">
    <source>
        <dbReference type="Proteomes" id="UP000742631"/>
    </source>
</evidence>
<dbReference type="InterPro" id="IPR029063">
    <property type="entry name" value="SAM-dependent_MTases_sf"/>
</dbReference>